<gene>
    <name evidence="8" type="ORF">C8D88_102874</name>
</gene>
<keyword evidence="3" id="KW-0808">Transferase</keyword>
<evidence type="ECO:0000313" key="9">
    <source>
        <dbReference type="Proteomes" id="UP000246005"/>
    </source>
</evidence>
<dbReference type="InterPro" id="IPR036291">
    <property type="entry name" value="NAD(P)-bd_dom_sf"/>
</dbReference>
<dbReference type="InterPro" id="IPR049900">
    <property type="entry name" value="PKS_mFAS_DH"/>
</dbReference>
<dbReference type="SMART" id="SM00827">
    <property type="entry name" value="PKS_AT"/>
    <property type="match status" value="1"/>
</dbReference>
<dbReference type="InterPro" id="IPR014043">
    <property type="entry name" value="Acyl_transferase_dom"/>
</dbReference>
<dbReference type="InterPro" id="IPR014031">
    <property type="entry name" value="Ketoacyl_synth_C"/>
</dbReference>
<dbReference type="InterPro" id="IPR057326">
    <property type="entry name" value="KR_dom"/>
</dbReference>
<feature type="active site" description="Proton donor; for dehydratase activity" evidence="4">
    <location>
        <position position="1635"/>
    </location>
</feature>
<evidence type="ECO:0000259" key="5">
    <source>
        <dbReference type="PROSITE" id="PS50075"/>
    </source>
</evidence>
<dbReference type="GO" id="GO:0005737">
    <property type="term" value="C:cytoplasm"/>
    <property type="evidence" value="ECO:0007669"/>
    <property type="project" value="TreeGrafter"/>
</dbReference>
<feature type="active site" description="Proton acceptor; for dehydratase activity" evidence="4">
    <location>
        <position position="1477"/>
    </location>
</feature>
<feature type="region of interest" description="C-terminal hotdog fold" evidence="4">
    <location>
        <begin position="1578"/>
        <end position="1713"/>
    </location>
</feature>
<dbReference type="Pfam" id="PF00698">
    <property type="entry name" value="Acyl_transf_1"/>
    <property type="match status" value="1"/>
</dbReference>
<evidence type="ECO:0000256" key="2">
    <source>
        <dbReference type="ARBA" id="ARBA00022553"/>
    </source>
</evidence>
<keyword evidence="2" id="KW-0597">Phosphoprotein</keyword>
<sequence>MNGGRDNGAVWRGDDADPIAIVGMACRYPDADDPQQLWQMVLDQRQAFRRIPRERLDLADYYDADRTATDRIYSSMAALIEGWEFDRAAFRIPGPSYRMTDPAHWLALETAGRALADAGWPGAEGLARDKVAVVFGNSLTGEVTRATTMRLRWPYVRHVLTAALAEAEISAEQAGLLLGRAEAHYLAPFPAVGDETLAGALSNTIAGRICNHFDLHGGGYTVDGACSSALLAVVTACRSLRDGSADVVLAGGVDLSIDPFELVGFAKTGALTAGPMRVYDERSDGFIPGEGCGVVVLMRAADARAAGARVYAELTGWGLSSDGNGGITRPEKQGQLLALRRAYDMAGVDPADVRLIEGHGTGTAVGDETELSALAELRRGARDQAAVGSIKANIGHTKAASGVAGLIKATLSIASGVLPPTTGCERPHHVLTSAGSPFRVLTEAQPWPAGPRLAGVSSFGFGGINAHVALRDPVVAPSRTVSTPIRSRPRPTPRTDVFVLAGSDAAELRATLERVAELAPRLSEAELHDLACQWGRDVAPGEHRVALVASTPGQLAERAVAAAQRVGSVPRGRLTAEDGVFLGTAVAGRVTVLLPGQGAPVRAELGALGRALALTGGELRLDEDLAGTRGTAIAQPSIFRASVAALRWLDRLGVRAGAVIGHSLGEVAALVWAGCLSIGDADRLVRERARVMEVFGPRDTGMAAVVADVPTAHGLCEGTGLVVACYNGPRSQVLAGARAAIDEVAARAARLGAQTVVLPVTHGFHSPAMAGAAAEFKPFLQSVDFRAPAARLVSTVLGRTLSAQDDIGELLGQQFTAPVRFWQAMDEALPDTDLFCEAGPGRTLSALVAGGCSVPVVGVDAGSPDDRPLADTVAALFAAGALHDLSPVFTDRPARPIDIWRDRRFLANPCSSVSSVRPIEVLPATVITSAEVAAPAEESRDPRTVVLELLAEASELDVASLDPRARLLGDLHMTSLAVTQLVLAAVDAAGRERPVAPLAMADASIAELIETIESLPAAEAGGENEPVAGVASWIRCFVEETGPAVEPDSPGKTRRWRTHVADGRTSGLADEIHVLFGGSDAGSGDTADLLYLPDPTAPEVVGTLLSAVSSALGSGELVVITHGSGLSGFLRSLRMEHPGLGITLLRVPPSSDGVRAAAHHAVVAAGEWREVVLDAEGVATEPRHRPVWHLAEGELPLEEQDVLLVSGGGKGIGYECAAALARRCGAALALVGRADPHTDELLRSNVDRLRAEGLRVAYESVDVADPVAVEAGVRRLEQCLGPITALMHASGVNEPVRFDPLDHARFATHLAPKTTGLHNLLAALDRGRLRLLVTFGSVIGRHGLVGECHYAFANGALRAEAERLAVELPDCRVLNLDWSVWSGAGMGESLGVLDTLLRLDVTPIPVAEGVDLFLKLLCANDLPATVAVHGRLGGLLAEEEARFGGRFLETVSAHWPEVELVADSRLDLGRDTYLRDHRIDGLAVLPAVVGMEAMAQVASALAGRPLREIADVTLERPVIVPEDGARMVRVCALRQDDAVLVVLRSDETRCQVDHFRARFPLTRVSGAVLPEEDLAEGEVPLSGDDLYGPLFFHTGRFRLVQRFSALAARHCRFRLHAPEQGLDDLTLLGDPTGNDATVHALQACVPHRRLLPVGCERFAVEPGADAAVEVLASERHAGGGEYVWDVVALDGDGRRRVSWSGLRLRDTGPLPASGPWSAALLAVYLERSVLALVPAPRLTVRVGAGDRFGENRSCHAGPADLSGRECRSYQNGMVLSVSAAVRVACDWEAVGLRTGDEWLRLVGSRFEPFIEQLRTMLTEPVTHTAARVWTAVECLSKIGYPPGAPLVLGGVYDGGWVVLRTGAVTVVSAVVPISGVDSPVAVAVLVAAPEGGERG</sequence>
<keyword evidence="1" id="KW-0596">Phosphopantetheine</keyword>
<dbReference type="RefSeq" id="WP_109634977.1">
    <property type="nucleotide sequence ID" value="NZ_QGHB01000002.1"/>
</dbReference>
<dbReference type="PROSITE" id="PS50075">
    <property type="entry name" value="CARRIER"/>
    <property type="match status" value="1"/>
</dbReference>
<dbReference type="SMART" id="SM00822">
    <property type="entry name" value="PKS_KR"/>
    <property type="match status" value="1"/>
</dbReference>
<evidence type="ECO:0000259" key="7">
    <source>
        <dbReference type="PROSITE" id="PS52019"/>
    </source>
</evidence>
<dbReference type="EMBL" id="QGHB01000002">
    <property type="protein sequence ID" value="PWK89599.1"/>
    <property type="molecule type" value="Genomic_DNA"/>
</dbReference>
<evidence type="ECO:0000313" key="8">
    <source>
        <dbReference type="EMBL" id="PWK89599.1"/>
    </source>
</evidence>
<dbReference type="SUPFAM" id="SSF53901">
    <property type="entry name" value="Thiolase-like"/>
    <property type="match status" value="1"/>
</dbReference>
<evidence type="ECO:0000256" key="3">
    <source>
        <dbReference type="ARBA" id="ARBA00022679"/>
    </source>
</evidence>
<dbReference type="Pfam" id="PF08659">
    <property type="entry name" value="KR"/>
    <property type="match status" value="1"/>
</dbReference>
<feature type="domain" description="Carrier" evidence="5">
    <location>
        <begin position="940"/>
        <end position="1016"/>
    </location>
</feature>
<dbReference type="PANTHER" id="PTHR43775:SF37">
    <property type="entry name" value="SI:DKEY-61P9.11"/>
    <property type="match status" value="1"/>
</dbReference>
<proteinExistence type="predicted"/>
<protein>
    <submittedName>
        <fullName evidence="8">Enediyne polyketide synthase</fullName>
    </submittedName>
</protein>
<dbReference type="Gene3D" id="3.10.129.110">
    <property type="entry name" value="Polyketide synthase dehydratase"/>
    <property type="match status" value="1"/>
</dbReference>
<dbReference type="InterPro" id="IPR020807">
    <property type="entry name" value="PKS_DH"/>
</dbReference>
<dbReference type="SUPFAM" id="SSF47336">
    <property type="entry name" value="ACP-like"/>
    <property type="match status" value="1"/>
</dbReference>
<dbReference type="InterPro" id="IPR009081">
    <property type="entry name" value="PP-bd_ACP"/>
</dbReference>
<dbReference type="InterPro" id="IPR001227">
    <property type="entry name" value="Ac_transferase_dom_sf"/>
</dbReference>
<dbReference type="InterPro" id="IPR016036">
    <property type="entry name" value="Malonyl_transacylase_ACP-bd"/>
</dbReference>
<name>A0A316I984_9PSEU</name>
<evidence type="ECO:0000256" key="1">
    <source>
        <dbReference type="ARBA" id="ARBA00022450"/>
    </source>
</evidence>
<comment type="caution">
    <text evidence="8">The sequence shown here is derived from an EMBL/GenBank/DDBJ whole genome shotgun (WGS) entry which is preliminary data.</text>
</comment>
<dbReference type="InterPro" id="IPR016039">
    <property type="entry name" value="Thiolase-like"/>
</dbReference>
<dbReference type="Pfam" id="PF14765">
    <property type="entry name" value="PS-DH"/>
    <property type="match status" value="1"/>
</dbReference>
<dbReference type="InterPro" id="IPR032821">
    <property type="entry name" value="PKS_assoc"/>
</dbReference>
<dbReference type="SMART" id="SM00826">
    <property type="entry name" value="PKS_DH"/>
    <property type="match status" value="1"/>
</dbReference>
<feature type="domain" description="PKS/mFAS DH" evidence="7">
    <location>
        <begin position="1429"/>
        <end position="1713"/>
    </location>
</feature>
<evidence type="ECO:0000259" key="6">
    <source>
        <dbReference type="PROSITE" id="PS52004"/>
    </source>
</evidence>
<feature type="domain" description="Ketosynthase family 3 (KS3)" evidence="6">
    <location>
        <begin position="16"/>
        <end position="472"/>
    </location>
</feature>
<dbReference type="InterPro" id="IPR049552">
    <property type="entry name" value="PKS_DH_N"/>
</dbReference>
<dbReference type="SUPFAM" id="SSF55048">
    <property type="entry name" value="Probable ACP-binding domain of malonyl-CoA ACP transacylase"/>
    <property type="match status" value="1"/>
</dbReference>
<reference evidence="8 9" key="1">
    <citation type="submission" date="2018-05" db="EMBL/GenBank/DDBJ databases">
        <title>Genomic Encyclopedia of Type Strains, Phase IV (KMG-IV): sequencing the most valuable type-strain genomes for metagenomic binning, comparative biology and taxonomic classification.</title>
        <authorList>
            <person name="Goeker M."/>
        </authorList>
    </citation>
    <scope>NUCLEOTIDE SEQUENCE [LARGE SCALE GENOMIC DNA]</scope>
    <source>
        <strain evidence="8 9">DSM 45480</strain>
    </source>
</reference>
<dbReference type="InterPro" id="IPR020841">
    <property type="entry name" value="PKS_Beta-ketoAc_synthase_dom"/>
</dbReference>
<accession>A0A316I984</accession>
<dbReference type="GO" id="GO:0005886">
    <property type="term" value="C:plasma membrane"/>
    <property type="evidence" value="ECO:0007669"/>
    <property type="project" value="TreeGrafter"/>
</dbReference>
<dbReference type="Pfam" id="PF00109">
    <property type="entry name" value="ketoacyl-synt"/>
    <property type="match status" value="1"/>
</dbReference>
<dbReference type="Proteomes" id="UP000246005">
    <property type="component" value="Unassembled WGS sequence"/>
</dbReference>
<dbReference type="SUPFAM" id="SSF52151">
    <property type="entry name" value="FabD/lysophospholipase-like"/>
    <property type="match status" value="1"/>
</dbReference>
<dbReference type="InterPro" id="IPR049551">
    <property type="entry name" value="PKS_DH_C"/>
</dbReference>
<dbReference type="InterPro" id="IPR013968">
    <property type="entry name" value="PKS_KR"/>
</dbReference>
<dbReference type="InterPro" id="IPR014030">
    <property type="entry name" value="Ketoacyl_synth_N"/>
</dbReference>
<dbReference type="PROSITE" id="PS52004">
    <property type="entry name" value="KS3_2"/>
    <property type="match status" value="1"/>
</dbReference>
<dbReference type="CDD" id="cd00833">
    <property type="entry name" value="PKS"/>
    <property type="match status" value="1"/>
</dbReference>
<evidence type="ECO:0000256" key="4">
    <source>
        <dbReference type="PROSITE-ProRule" id="PRU01363"/>
    </source>
</evidence>
<dbReference type="Pfam" id="PF16197">
    <property type="entry name" value="KAsynt_C_assoc"/>
    <property type="match status" value="1"/>
</dbReference>
<dbReference type="Gene3D" id="1.10.1200.10">
    <property type="entry name" value="ACP-like"/>
    <property type="match status" value="1"/>
</dbReference>
<dbReference type="GO" id="GO:0004312">
    <property type="term" value="F:fatty acid synthase activity"/>
    <property type="evidence" value="ECO:0007669"/>
    <property type="project" value="TreeGrafter"/>
</dbReference>
<dbReference type="SUPFAM" id="SSF51735">
    <property type="entry name" value="NAD(P)-binding Rossmann-fold domains"/>
    <property type="match status" value="1"/>
</dbReference>
<dbReference type="GO" id="GO:0071770">
    <property type="term" value="P:DIM/DIP cell wall layer assembly"/>
    <property type="evidence" value="ECO:0007669"/>
    <property type="project" value="TreeGrafter"/>
</dbReference>
<dbReference type="GO" id="GO:0006633">
    <property type="term" value="P:fatty acid biosynthetic process"/>
    <property type="evidence" value="ECO:0007669"/>
    <property type="project" value="TreeGrafter"/>
</dbReference>
<dbReference type="Pfam" id="PF02801">
    <property type="entry name" value="Ketoacyl-synt_C"/>
    <property type="match status" value="1"/>
</dbReference>
<dbReference type="Gene3D" id="3.40.50.720">
    <property type="entry name" value="NAD(P)-binding Rossmann-like Domain"/>
    <property type="match status" value="1"/>
</dbReference>
<dbReference type="PANTHER" id="PTHR43775">
    <property type="entry name" value="FATTY ACID SYNTHASE"/>
    <property type="match status" value="1"/>
</dbReference>
<dbReference type="Pfam" id="PF21089">
    <property type="entry name" value="PKS_DH_N"/>
    <property type="match status" value="1"/>
</dbReference>
<dbReference type="Gene3D" id="3.40.366.10">
    <property type="entry name" value="Malonyl-Coenzyme A Acyl Carrier Protein, domain 2"/>
    <property type="match status" value="1"/>
</dbReference>
<organism evidence="8 9">
    <name type="scientific">Lentzea atacamensis</name>
    <dbReference type="NCBI Taxonomy" id="531938"/>
    <lineage>
        <taxon>Bacteria</taxon>
        <taxon>Bacillati</taxon>
        <taxon>Actinomycetota</taxon>
        <taxon>Actinomycetes</taxon>
        <taxon>Pseudonocardiales</taxon>
        <taxon>Pseudonocardiaceae</taxon>
        <taxon>Lentzea</taxon>
    </lineage>
</organism>
<dbReference type="InterPro" id="IPR050091">
    <property type="entry name" value="PKS_NRPS_Biosynth_Enz"/>
</dbReference>
<dbReference type="PROSITE" id="PS52019">
    <property type="entry name" value="PKS_MFAS_DH"/>
    <property type="match status" value="1"/>
</dbReference>
<dbReference type="InterPro" id="IPR016035">
    <property type="entry name" value="Acyl_Trfase/lysoPLipase"/>
</dbReference>
<feature type="region of interest" description="N-terminal hotdog fold" evidence="4">
    <location>
        <begin position="1429"/>
        <end position="1566"/>
    </location>
</feature>
<dbReference type="SMART" id="SM00825">
    <property type="entry name" value="PKS_KS"/>
    <property type="match status" value="1"/>
</dbReference>
<dbReference type="Gene3D" id="3.40.47.10">
    <property type="match status" value="1"/>
</dbReference>
<dbReference type="InterPro" id="IPR036736">
    <property type="entry name" value="ACP-like_sf"/>
</dbReference>
<dbReference type="InterPro" id="IPR042104">
    <property type="entry name" value="PKS_dehydratase_sf"/>
</dbReference>